<sequence>MKKIILVLICVFTFSIFLIRFNCKNVDNNTTINVNYFNKQNVNGMGLDYNIKNISKGKYKINLYSKEFKKGKFIKEESLYSTILNIKDNKNGFDISIYQENEEFKISIGESTYYEVSSDFFKSGYSGIALFGI</sequence>
<dbReference type="EMBL" id="LN555523">
    <property type="protein sequence ID" value="CED93483.1"/>
    <property type="molecule type" value="Genomic_DNA"/>
</dbReference>
<dbReference type="Proteomes" id="UP000245622">
    <property type="component" value="Chromosome 1"/>
</dbReference>
<accession>A0A1V1I006</accession>
<gene>
    <name evidence="1" type="ORF">CRIB_731</name>
</gene>
<protein>
    <submittedName>
        <fullName evidence="1">Uncharacterized protein</fullName>
    </submittedName>
</protein>
<evidence type="ECO:0000313" key="2">
    <source>
        <dbReference type="Proteomes" id="UP000245622"/>
    </source>
</evidence>
<name>A0A1V1I006_9FIRM</name>
<dbReference type="GeneID" id="82204911"/>
<dbReference type="AlphaFoldDB" id="A0A1V1I006"/>
<reference evidence="1 2" key="1">
    <citation type="submission" date="2014-04" db="EMBL/GenBank/DDBJ databases">
        <authorList>
            <person name="Hornung B.V."/>
        </authorList>
    </citation>
    <scope>NUCLEOTIDE SEQUENCE [LARGE SCALE GENOMIC DNA]</scope>
    <source>
        <strain evidence="1 2">CRIB</strain>
    </source>
</reference>
<dbReference type="RefSeq" id="WP_180703193.1">
    <property type="nucleotide sequence ID" value="NZ_LN555523.1"/>
</dbReference>
<keyword evidence="2" id="KW-1185">Reference proteome</keyword>
<proteinExistence type="predicted"/>
<organism evidence="1 2">
    <name type="scientific">Romboutsia ilealis</name>
    <dbReference type="NCBI Taxonomy" id="1115758"/>
    <lineage>
        <taxon>Bacteria</taxon>
        <taxon>Bacillati</taxon>
        <taxon>Bacillota</taxon>
        <taxon>Clostridia</taxon>
        <taxon>Peptostreptococcales</taxon>
        <taxon>Peptostreptococcaceae</taxon>
        <taxon>Romboutsia</taxon>
    </lineage>
</organism>
<dbReference type="KEGG" id="ril:CRIB_731"/>
<evidence type="ECO:0000313" key="1">
    <source>
        <dbReference type="EMBL" id="CED93483.1"/>
    </source>
</evidence>